<reference evidence="2" key="1">
    <citation type="journal article" date="2020" name="mSystems">
        <title>Genome- and Community-Level Interaction Insights into Carbon Utilization and Element Cycling Functions of Hydrothermarchaeota in Hydrothermal Sediment.</title>
        <authorList>
            <person name="Zhou Z."/>
            <person name="Liu Y."/>
            <person name="Xu W."/>
            <person name="Pan J."/>
            <person name="Luo Z.H."/>
            <person name="Li M."/>
        </authorList>
    </citation>
    <scope>NUCLEOTIDE SEQUENCE [LARGE SCALE GENOMIC DNA]</scope>
    <source>
        <strain evidence="2">SpSt-500</strain>
    </source>
</reference>
<proteinExistence type="predicted"/>
<dbReference type="GO" id="GO:0006355">
    <property type="term" value="P:regulation of DNA-templated transcription"/>
    <property type="evidence" value="ECO:0007669"/>
    <property type="project" value="InterPro"/>
</dbReference>
<dbReference type="EMBL" id="DSVI01000016">
    <property type="protein sequence ID" value="HGT48371.1"/>
    <property type="molecule type" value="Genomic_DNA"/>
</dbReference>
<dbReference type="Pfam" id="PF09339">
    <property type="entry name" value="HTH_IclR"/>
    <property type="match status" value="1"/>
</dbReference>
<evidence type="ECO:0000313" key="2">
    <source>
        <dbReference type="EMBL" id="HGT48371.1"/>
    </source>
</evidence>
<gene>
    <name evidence="2" type="ORF">ENS56_10065</name>
</gene>
<name>A0A832G734_9BACT</name>
<accession>A0A832G734</accession>
<dbReference type="InterPro" id="IPR036390">
    <property type="entry name" value="WH_DNA-bd_sf"/>
</dbReference>
<dbReference type="GO" id="GO:0003677">
    <property type="term" value="F:DNA binding"/>
    <property type="evidence" value="ECO:0007669"/>
    <property type="project" value="InterPro"/>
</dbReference>
<comment type="caution">
    <text evidence="2">The sequence shown here is derived from an EMBL/GenBank/DDBJ whole genome shotgun (WGS) entry which is preliminary data.</text>
</comment>
<protein>
    <recommendedName>
        <fullName evidence="1">HTH iclR-type domain-containing protein</fullName>
    </recommendedName>
</protein>
<evidence type="ECO:0000259" key="1">
    <source>
        <dbReference type="Pfam" id="PF09339"/>
    </source>
</evidence>
<dbReference type="InterPro" id="IPR005471">
    <property type="entry name" value="Tscrpt_reg_IclR_N"/>
</dbReference>
<dbReference type="AlphaFoldDB" id="A0A832G734"/>
<dbReference type="SUPFAM" id="SSF46785">
    <property type="entry name" value="Winged helix' DNA-binding domain"/>
    <property type="match status" value="1"/>
</dbReference>
<sequence>MVLKKLLDYFFSTWSNIAILRVLSSLKTPLSGREIAKLSGMSAPSALQSLSSLENFNLIISL</sequence>
<organism evidence="2">
    <name type="scientific">Ignavibacterium album</name>
    <dbReference type="NCBI Taxonomy" id="591197"/>
    <lineage>
        <taxon>Bacteria</taxon>
        <taxon>Pseudomonadati</taxon>
        <taxon>Ignavibacteriota</taxon>
        <taxon>Ignavibacteria</taxon>
        <taxon>Ignavibacteriales</taxon>
        <taxon>Ignavibacteriaceae</taxon>
        <taxon>Ignavibacterium</taxon>
    </lineage>
</organism>
<feature type="domain" description="HTH iclR-type" evidence="1">
    <location>
        <begin position="18"/>
        <end position="56"/>
    </location>
</feature>